<dbReference type="EMBL" id="BANC01000125">
    <property type="protein sequence ID" value="GAN81930.1"/>
    <property type="molecule type" value="Genomic_DNA"/>
</dbReference>
<proteinExistence type="inferred from homology"/>
<feature type="transmembrane region" description="Helical" evidence="7">
    <location>
        <begin position="113"/>
        <end position="130"/>
    </location>
</feature>
<feature type="transmembrane region" description="Helical" evidence="7">
    <location>
        <begin position="260"/>
        <end position="288"/>
    </location>
</feature>
<gene>
    <name evidence="9" type="ORF">Aam_127_009</name>
</gene>
<feature type="transmembrane region" description="Helical" evidence="7">
    <location>
        <begin position="160"/>
        <end position="182"/>
    </location>
</feature>
<evidence type="ECO:0000256" key="3">
    <source>
        <dbReference type="ARBA" id="ARBA00022475"/>
    </source>
</evidence>
<feature type="transmembrane region" description="Helical" evidence="7">
    <location>
        <begin position="20"/>
        <end position="42"/>
    </location>
</feature>
<evidence type="ECO:0000259" key="8">
    <source>
        <dbReference type="PROSITE" id="PS50928"/>
    </source>
</evidence>
<dbReference type="STRING" id="1120923.SAMN02746095_01164"/>
<comment type="subcellular location">
    <subcellularLocation>
        <location evidence="1 7">Cell membrane</location>
        <topology evidence="1 7">Multi-pass membrane protein</topology>
    </subcellularLocation>
</comment>
<dbReference type="PROSITE" id="PS50928">
    <property type="entry name" value="ABC_TM1"/>
    <property type="match status" value="1"/>
</dbReference>
<feature type="domain" description="ABC transmembrane type-1" evidence="8">
    <location>
        <begin position="76"/>
        <end position="287"/>
    </location>
</feature>
<dbReference type="GO" id="GO:0005886">
    <property type="term" value="C:plasma membrane"/>
    <property type="evidence" value="ECO:0007669"/>
    <property type="project" value="UniProtKB-SubCell"/>
</dbReference>
<dbReference type="InterPro" id="IPR000515">
    <property type="entry name" value="MetI-like"/>
</dbReference>
<dbReference type="Pfam" id="PF00528">
    <property type="entry name" value="BPD_transp_1"/>
    <property type="match status" value="1"/>
</dbReference>
<evidence type="ECO:0000256" key="1">
    <source>
        <dbReference type="ARBA" id="ARBA00004651"/>
    </source>
</evidence>
<evidence type="ECO:0000256" key="7">
    <source>
        <dbReference type="RuleBase" id="RU363032"/>
    </source>
</evidence>
<dbReference type="Gene3D" id="1.10.3720.10">
    <property type="entry name" value="MetI-like"/>
    <property type="match status" value="1"/>
</dbReference>
<evidence type="ECO:0000256" key="5">
    <source>
        <dbReference type="ARBA" id="ARBA00022989"/>
    </source>
</evidence>
<dbReference type="AlphaFoldDB" id="A0A0D6PJH7"/>
<dbReference type="Proteomes" id="UP000032668">
    <property type="component" value="Unassembled WGS sequence"/>
</dbReference>
<keyword evidence="5 7" id="KW-1133">Transmembrane helix</keyword>
<keyword evidence="10" id="KW-1185">Reference proteome</keyword>
<dbReference type="SUPFAM" id="SSF161098">
    <property type="entry name" value="MetI-like"/>
    <property type="match status" value="1"/>
</dbReference>
<organism evidence="9 10">
    <name type="scientific">Acidocella aminolytica 101 = DSM 11237</name>
    <dbReference type="NCBI Taxonomy" id="1120923"/>
    <lineage>
        <taxon>Bacteria</taxon>
        <taxon>Pseudomonadati</taxon>
        <taxon>Pseudomonadota</taxon>
        <taxon>Alphaproteobacteria</taxon>
        <taxon>Acetobacterales</taxon>
        <taxon>Acidocellaceae</taxon>
        <taxon>Acidocella</taxon>
    </lineage>
</organism>
<feature type="transmembrane region" description="Helical" evidence="7">
    <location>
        <begin position="71"/>
        <end position="101"/>
    </location>
</feature>
<keyword evidence="4 7" id="KW-0812">Transmembrane</keyword>
<comment type="caution">
    <text evidence="9">The sequence shown here is derived from an EMBL/GenBank/DDBJ whole genome shotgun (WGS) entry which is preliminary data.</text>
</comment>
<dbReference type="PANTHER" id="PTHR43005:SF2">
    <property type="entry name" value="INTEGRAL MEMBRANE SUGAR TRANSPORT PROTEIN"/>
    <property type="match status" value="1"/>
</dbReference>
<comment type="similarity">
    <text evidence="7">Belongs to the binding-protein-dependent transport system permease family.</text>
</comment>
<dbReference type="RefSeq" id="WP_199444755.1">
    <property type="nucleotide sequence ID" value="NZ_BANC01000125.1"/>
</dbReference>
<evidence type="ECO:0000313" key="10">
    <source>
        <dbReference type="Proteomes" id="UP000032668"/>
    </source>
</evidence>
<name>A0A0D6PJH7_9PROT</name>
<dbReference type="InterPro" id="IPR035906">
    <property type="entry name" value="MetI-like_sf"/>
</dbReference>
<dbReference type="PANTHER" id="PTHR43005">
    <property type="entry name" value="BLR7065 PROTEIN"/>
    <property type="match status" value="1"/>
</dbReference>
<dbReference type="GO" id="GO:0055085">
    <property type="term" value="P:transmembrane transport"/>
    <property type="evidence" value="ECO:0007669"/>
    <property type="project" value="InterPro"/>
</dbReference>
<protein>
    <submittedName>
        <fullName evidence="9">Transporter</fullName>
    </submittedName>
</protein>
<sequence length="297" mass="32912">MTKPTTTPTHRKKLMRTWPLLTPTVGLLLLWAFVPLAMTLWFSFQRYNLLDPTITGFAGWSNYKFLLESPAFLISIFNELVLVGAVLIITLVLGVAFAVLFDQEFIGRSIARLLVIAPFFVMPTVAALIWKNLLMDPVNGVFAYLARLLGFTPVDWFTHYPMAGVVMIVAWEWVPFATLILLTAMQSLDRQQVEAAKMDGARGPQILRYVILPHLSRPLTIVMMMETIYLLAVFAEIFVTTSGGPGNATTTLTYLIYLRALVSFNVGGASAGGVLAVILANIVALFLIRTVARNVDL</sequence>
<keyword evidence="2 7" id="KW-0813">Transport</keyword>
<evidence type="ECO:0000256" key="6">
    <source>
        <dbReference type="ARBA" id="ARBA00023136"/>
    </source>
</evidence>
<evidence type="ECO:0000313" key="9">
    <source>
        <dbReference type="EMBL" id="GAN81930.1"/>
    </source>
</evidence>
<dbReference type="CDD" id="cd06261">
    <property type="entry name" value="TM_PBP2"/>
    <property type="match status" value="1"/>
</dbReference>
<evidence type="ECO:0000256" key="4">
    <source>
        <dbReference type="ARBA" id="ARBA00022692"/>
    </source>
</evidence>
<accession>A0A0D6PJH7</accession>
<feature type="transmembrane region" description="Helical" evidence="7">
    <location>
        <begin position="218"/>
        <end position="240"/>
    </location>
</feature>
<reference evidence="9 10" key="1">
    <citation type="submission" date="2012-11" db="EMBL/GenBank/DDBJ databases">
        <title>Whole genome sequence of Acidocella aminolytica 101 = DSM 11237.</title>
        <authorList>
            <person name="Azuma Y."/>
            <person name="Higashiura N."/>
            <person name="Hirakawa H."/>
            <person name="Matsushita K."/>
        </authorList>
    </citation>
    <scope>NUCLEOTIDE SEQUENCE [LARGE SCALE GENOMIC DNA]</scope>
    <source>
        <strain evidence="10">101 / DSM 11237</strain>
    </source>
</reference>
<keyword evidence="3" id="KW-1003">Cell membrane</keyword>
<keyword evidence="6 7" id="KW-0472">Membrane</keyword>
<evidence type="ECO:0000256" key="2">
    <source>
        <dbReference type="ARBA" id="ARBA00022448"/>
    </source>
</evidence>